<evidence type="ECO:0000313" key="3">
    <source>
        <dbReference type="Proteomes" id="UP000298438"/>
    </source>
</evidence>
<dbReference type="Proteomes" id="UP000298438">
    <property type="component" value="Unassembled WGS sequence"/>
</dbReference>
<dbReference type="EMBL" id="SPVF01000252">
    <property type="protein sequence ID" value="TFW13344.1"/>
    <property type="molecule type" value="Genomic_DNA"/>
</dbReference>
<proteinExistence type="predicted"/>
<dbReference type="AlphaFoldDB" id="A0A4Y9RW79"/>
<comment type="caution">
    <text evidence="2">The sequence shown here is derived from an EMBL/GenBank/DDBJ whole genome shotgun (WGS) entry which is preliminary data.</text>
</comment>
<keyword evidence="3" id="KW-1185">Reference proteome</keyword>
<organism evidence="2 3">
    <name type="scientific">Zemynaea arenosa</name>
    <dbReference type="NCBI Taxonomy" id="2561931"/>
    <lineage>
        <taxon>Bacteria</taxon>
        <taxon>Pseudomonadati</taxon>
        <taxon>Pseudomonadota</taxon>
        <taxon>Betaproteobacteria</taxon>
        <taxon>Burkholderiales</taxon>
        <taxon>Oxalobacteraceae</taxon>
        <taxon>Telluria group</taxon>
        <taxon>Zemynaea</taxon>
    </lineage>
</organism>
<evidence type="ECO:0000256" key="1">
    <source>
        <dbReference type="SAM" id="SignalP"/>
    </source>
</evidence>
<sequence>MPAIRALILWLLMLTVPLQGVAAATMLVCADTDQTVLSVAGSAQHMHADVNAEGHSHTTVHDIHHGSHKCAACGACCLGAIAPPVHQLAGAHAGSDSPAASSLPFVTEVTHAVPERPPRLALV</sequence>
<gene>
    <name evidence="2" type="ORF">E4L96_19795</name>
</gene>
<dbReference type="OrthoDB" id="8757581at2"/>
<protein>
    <recommendedName>
        <fullName evidence="4">DUF2946 domain-containing protein</fullName>
    </recommendedName>
</protein>
<name>A0A4Y9RW79_9BURK</name>
<accession>A0A4Y9RW79</accession>
<dbReference type="RefSeq" id="WP_135208937.1">
    <property type="nucleotide sequence ID" value="NZ_SPVF01000252.1"/>
</dbReference>
<evidence type="ECO:0000313" key="2">
    <source>
        <dbReference type="EMBL" id="TFW13344.1"/>
    </source>
</evidence>
<evidence type="ECO:0008006" key="4">
    <source>
        <dbReference type="Google" id="ProtNLM"/>
    </source>
</evidence>
<feature type="chain" id="PRO_5021367354" description="DUF2946 domain-containing protein" evidence="1">
    <location>
        <begin position="23"/>
        <end position="123"/>
    </location>
</feature>
<reference evidence="2 3" key="1">
    <citation type="submission" date="2019-03" db="EMBL/GenBank/DDBJ databases">
        <title>Draft Genome Sequence of Massilia arenosa sp. nov., a Novel Massilia Species Isolated from a Sandy-loam Maize Soil.</title>
        <authorList>
            <person name="Raths R."/>
            <person name="Peta V."/>
            <person name="Bucking H."/>
        </authorList>
    </citation>
    <scope>NUCLEOTIDE SEQUENCE [LARGE SCALE GENOMIC DNA]</scope>
    <source>
        <strain evidence="2 3">MC02</strain>
    </source>
</reference>
<keyword evidence="1" id="KW-0732">Signal</keyword>
<feature type="signal peptide" evidence="1">
    <location>
        <begin position="1"/>
        <end position="22"/>
    </location>
</feature>